<comment type="caution">
    <text evidence="5">The sequence shown here is derived from an EMBL/GenBank/DDBJ whole genome shotgun (WGS) entry which is preliminary data.</text>
</comment>
<sequence>MHKYLLLFFSFFFLSCFNNTKYNKADEQKETSENIVIDLPKKLQEISGITFITDSLVAAIEDEHGIIYYYDLGKQEIIKEYTFADDGDYEDIVKVGSDLYVVKSDGTIYEIRNFANKNPAVIHYNTPLKGKNDIEGLTYNKELNSLLLSVKEKNLDKNQKDTKNIYQFSLIDKTLNEIPVYQIHFKDIESAFESDALIEASKKFLKAAGNDNLNEVIKPSALTYHPIDGNLYILSAINNMVIVLDKEGAFLNIIKLTGKEFTQPEGLAFNSKGEMFISNEGKNKKGNITKVYQTDAK</sequence>
<dbReference type="RefSeq" id="WP_379041439.1">
    <property type="nucleotide sequence ID" value="NZ_JBHSKW010000014.1"/>
</dbReference>
<protein>
    <submittedName>
        <fullName evidence="5">SdiA-regulated domain-containing protein</fullName>
    </submittedName>
</protein>
<comment type="subcellular location">
    <subcellularLocation>
        <location evidence="1">Cell membrane</location>
    </subcellularLocation>
</comment>
<keyword evidence="4" id="KW-0472">Membrane</keyword>
<dbReference type="SUPFAM" id="SSF101898">
    <property type="entry name" value="NHL repeat"/>
    <property type="match status" value="1"/>
</dbReference>
<comment type="similarity">
    <text evidence="2">Belongs to the YjiK family.</text>
</comment>
<evidence type="ECO:0000256" key="1">
    <source>
        <dbReference type="ARBA" id="ARBA00004236"/>
    </source>
</evidence>
<dbReference type="Gene3D" id="2.120.10.30">
    <property type="entry name" value="TolB, C-terminal domain"/>
    <property type="match status" value="1"/>
</dbReference>
<reference evidence="6" key="1">
    <citation type="journal article" date="2019" name="Int. J. Syst. Evol. Microbiol.">
        <title>The Global Catalogue of Microorganisms (GCM) 10K type strain sequencing project: providing services to taxonomists for standard genome sequencing and annotation.</title>
        <authorList>
            <consortium name="The Broad Institute Genomics Platform"/>
            <consortium name="The Broad Institute Genome Sequencing Center for Infectious Disease"/>
            <person name="Wu L."/>
            <person name="Ma J."/>
        </authorList>
    </citation>
    <scope>NUCLEOTIDE SEQUENCE [LARGE SCALE GENOMIC DNA]</scope>
    <source>
        <strain evidence="6">KCTC 42456</strain>
    </source>
</reference>
<evidence type="ECO:0000256" key="3">
    <source>
        <dbReference type="ARBA" id="ARBA00022475"/>
    </source>
</evidence>
<keyword evidence="3" id="KW-1003">Cell membrane</keyword>
<evidence type="ECO:0000313" key="6">
    <source>
        <dbReference type="Proteomes" id="UP001597546"/>
    </source>
</evidence>
<keyword evidence="6" id="KW-1185">Reference proteome</keyword>
<name>A0ABW5TS38_9SPHI</name>
<proteinExistence type="inferred from homology"/>
<evidence type="ECO:0000256" key="2">
    <source>
        <dbReference type="ARBA" id="ARBA00009852"/>
    </source>
</evidence>
<dbReference type="PROSITE" id="PS51257">
    <property type="entry name" value="PROKAR_LIPOPROTEIN"/>
    <property type="match status" value="1"/>
</dbReference>
<dbReference type="Pfam" id="PF06977">
    <property type="entry name" value="SdiA-regulated"/>
    <property type="match status" value="1"/>
</dbReference>
<evidence type="ECO:0000256" key="4">
    <source>
        <dbReference type="ARBA" id="ARBA00023136"/>
    </source>
</evidence>
<gene>
    <name evidence="5" type="ORF">ACFSSE_10350</name>
</gene>
<evidence type="ECO:0000313" key="5">
    <source>
        <dbReference type="EMBL" id="MFD2732102.1"/>
    </source>
</evidence>
<dbReference type="InterPro" id="IPR009722">
    <property type="entry name" value="YjiK/CarP"/>
</dbReference>
<dbReference type="EMBL" id="JBHULV010000029">
    <property type="protein sequence ID" value="MFD2732102.1"/>
    <property type="molecule type" value="Genomic_DNA"/>
</dbReference>
<accession>A0ABW5TS38</accession>
<dbReference type="Proteomes" id="UP001597546">
    <property type="component" value="Unassembled WGS sequence"/>
</dbReference>
<dbReference type="InterPro" id="IPR011042">
    <property type="entry name" value="6-blade_b-propeller_TolB-like"/>
</dbReference>
<organism evidence="5 6">
    <name type="scientific">Pedobacter alpinus</name>
    <dbReference type="NCBI Taxonomy" id="1590643"/>
    <lineage>
        <taxon>Bacteria</taxon>
        <taxon>Pseudomonadati</taxon>
        <taxon>Bacteroidota</taxon>
        <taxon>Sphingobacteriia</taxon>
        <taxon>Sphingobacteriales</taxon>
        <taxon>Sphingobacteriaceae</taxon>
        <taxon>Pedobacter</taxon>
    </lineage>
</organism>